<dbReference type="PANTHER" id="PTHR40465">
    <property type="entry name" value="CHROMOSOME 1, WHOLE GENOME SHOTGUN SEQUENCE"/>
    <property type="match status" value="1"/>
</dbReference>
<feature type="transmembrane region" description="Helical" evidence="1">
    <location>
        <begin position="12"/>
        <end position="33"/>
    </location>
</feature>
<dbReference type="HOGENOM" id="CLU_046025_0_0_1"/>
<protein>
    <recommendedName>
        <fullName evidence="2">DUF6534 domain-containing protein</fullName>
    </recommendedName>
</protein>
<evidence type="ECO:0000313" key="3">
    <source>
        <dbReference type="EMBL" id="KIP07803.1"/>
    </source>
</evidence>
<keyword evidence="1" id="KW-1133">Transmembrane helix</keyword>
<dbReference type="AlphaFoldDB" id="A0A0C3PMG2"/>
<proteinExistence type="predicted"/>
<feature type="transmembrane region" description="Helical" evidence="1">
    <location>
        <begin position="116"/>
        <end position="134"/>
    </location>
</feature>
<dbReference type="InterPro" id="IPR045339">
    <property type="entry name" value="DUF6534"/>
</dbReference>
<feature type="transmembrane region" description="Helical" evidence="1">
    <location>
        <begin position="45"/>
        <end position="70"/>
    </location>
</feature>
<dbReference type="Proteomes" id="UP000053257">
    <property type="component" value="Unassembled WGS sequence"/>
</dbReference>
<feature type="transmembrane region" description="Helical" evidence="1">
    <location>
        <begin position="199"/>
        <end position="221"/>
    </location>
</feature>
<evidence type="ECO:0000313" key="4">
    <source>
        <dbReference type="Proteomes" id="UP000053257"/>
    </source>
</evidence>
<keyword evidence="4" id="KW-1185">Reference proteome</keyword>
<feature type="domain" description="DUF6534" evidence="2">
    <location>
        <begin position="164"/>
        <end position="250"/>
    </location>
</feature>
<sequence length="358" mass="39921">MVPYSRTYGALVVGGFLSLFLSGIVATQVFLYRRSYAGDRLRIQLMVLVVWLLDLTHSSFVIASVFHYVVDGYSDTSAINRVHWPISVTISITGFLTFLIHIFFAHRVWTLSKRNIWLTTIIGSLAFLRMVSAFGTATQLQRLKSWSAFHDHAAWIFTTGLSISASVDVITAVSLCFYLQKRRTGFSSMDHIIDSIMVYTVETGMLTSIATIASFICWLTMPQNFIFLAFHFCITKLYANSFLASLNARQLLKERSVSTVEAPNSFRLPTLLSSKQQPTEAVSARKYPTHTGDSTLVSLQGATTRNSLHPTSTLQISVEKTVHCVTDVAESDGEIESLEPAYIPRESTEQPFSSLAKV</sequence>
<dbReference type="OrthoDB" id="3206554at2759"/>
<feature type="transmembrane region" description="Helical" evidence="1">
    <location>
        <begin position="154"/>
        <end position="179"/>
    </location>
</feature>
<organism evidence="3 4">
    <name type="scientific">Phlebiopsis gigantea (strain 11061_1 CR5-6)</name>
    <name type="common">White-rot fungus</name>
    <name type="synonym">Peniophora gigantea</name>
    <dbReference type="NCBI Taxonomy" id="745531"/>
    <lineage>
        <taxon>Eukaryota</taxon>
        <taxon>Fungi</taxon>
        <taxon>Dikarya</taxon>
        <taxon>Basidiomycota</taxon>
        <taxon>Agaricomycotina</taxon>
        <taxon>Agaricomycetes</taxon>
        <taxon>Polyporales</taxon>
        <taxon>Phanerochaetaceae</taxon>
        <taxon>Phlebiopsis</taxon>
    </lineage>
</organism>
<evidence type="ECO:0000259" key="2">
    <source>
        <dbReference type="Pfam" id="PF20152"/>
    </source>
</evidence>
<name>A0A0C3PMG2_PHLG1</name>
<dbReference type="PANTHER" id="PTHR40465:SF1">
    <property type="entry name" value="DUF6534 DOMAIN-CONTAINING PROTEIN"/>
    <property type="match status" value="1"/>
</dbReference>
<keyword evidence="1" id="KW-0812">Transmembrane</keyword>
<dbReference type="Pfam" id="PF20152">
    <property type="entry name" value="DUF6534"/>
    <property type="match status" value="1"/>
</dbReference>
<reference evidence="3 4" key="1">
    <citation type="journal article" date="2014" name="PLoS Genet.">
        <title>Analysis of the Phlebiopsis gigantea genome, transcriptome and secretome provides insight into its pioneer colonization strategies of wood.</title>
        <authorList>
            <person name="Hori C."/>
            <person name="Ishida T."/>
            <person name="Igarashi K."/>
            <person name="Samejima M."/>
            <person name="Suzuki H."/>
            <person name="Master E."/>
            <person name="Ferreira P."/>
            <person name="Ruiz-Duenas F.J."/>
            <person name="Held B."/>
            <person name="Canessa P."/>
            <person name="Larrondo L.F."/>
            <person name="Schmoll M."/>
            <person name="Druzhinina I.S."/>
            <person name="Kubicek C.P."/>
            <person name="Gaskell J.A."/>
            <person name="Kersten P."/>
            <person name="St John F."/>
            <person name="Glasner J."/>
            <person name="Sabat G."/>
            <person name="Splinter BonDurant S."/>
            <person name="Syed K."/>
            <person name="Yadav J."/>
            <person name="Mgbeahuruike A.C."/>
            <person name="Kovalchuk A."/>
            <person name="Asiegbu F.O."/>
            <person name="Lackner G."/>
            <person name="Hoffmeister D."/>
            <person name="Rencoret J."/>
            <person name="Gutierrez A."/>
            <person name="Sun H."/>
            <person name="Lindquist E."/>
            <person name="Barry K."/>
            <person name="Riley R."/>
            <person name="Grigoriev I.V."/>
            <person name="Henrissat B."/>
            <person name="Kues U."/>
            <person name="Berka R.M."/>
            <person name="Martinez A.T."/>
            <person name="Covert S.F."/>
            <person name="Blanchette R.A."/>
            <person name="Cullen D."/>
        </authorList>
    </citation>
    <scope>NUCLEOTIDE SEQUENCE [LARGE SCALE GENOMIC DNA]</scope>
    <source>
        <strain evidence="3 4">11061_1 CR5-6</strain>
    </source>
</reference>
<evidence type="ECO:0000256" key="1">
    <source>
        <dbReference type="SAM" id="Phobius"/>
    </source>
</evidence>
<keyword evidence="1" id="KW-0472">Membrane</keyword>
<gene>
    <name evidence="3" type="ORF">PHLGIDRAFT_127401</name>
</gene>
<dbReference type="EMBL" id="KN840490">
    <property type="protein sequence ID" value="KIP07803.1"/>
    <property type="molecule type" value="Genomic_DNA"/>
</dbReference>
<accession>A0A0C3PMG2</accession>
<dbReference type="STRING" id="745531.A0A0C3PMG2"/>
<feature type="transmembrane region" description="Helical" evidence="1">
    <location>
        <begin position="82"/>
        <end position="104"/>
    </location>
</feature>